<reference evidence="1" key="1">
    <citation type="submission" date="2020-05" db="EMBL/GenBank/DDBJ databases">
        <authorList>
            <person name="Chiriac C."/>
            <person name="Salcher M."/>
            <person name="Ghai R."/>
            <person name="Kavagutti S V."/>
        </authorList>
    </citation>
    <scope>NUCLEOTIDE SEQUENCE</scope>
</reference>
<dbReference type="EMBL" id="CAFBLU010000069">
    <property type="protein sequence ID" value="CAB4883607.1"/>
    <property type="molecule type" value="Genomic_DNA"/>
</dbReference>
<evidence type="ECO:0000313" key="1">
    <source>
        <dbReference type="EMBL" id="CAB4883607.1"/>
    </source>
</evidence>
<accession>A0A6J7EJQ2</accession>
<sequence>MVVVVFLTEVVNIRCANNRATHISGHPNQALVGLLLPVDSVLLNFEIEILGPEDPRQLVGVLPRIIRPVIAQ</sequence>
<protein>
    <submittedName>
        <fullName evidence="1">Unannotated protein</fullName>
    </submittedName>
</protein>
<dbReference type="AlphaFoldDB" id="A0A6J7EJQ2"/>
<organism evidence="1">
    <name type="scientific">freshwater metagenome</name>
    <dbReference type="NCBI Taxonomy" id="449393"/>
    <lineage>
        <taxon>unclassified sequences</taxon>
        <taxon>metagenomes</taxon>
        <taxon>ecological metagenomes</taxon>
    </lineage>
</organism>
<gene>
    <name evidence="1" type="ORF">UFOPK3444_01686</name>
</gene>
<name>A0A6J7EJQ2_9ZZZZ</name>
<proteinExistence type="predicted"/>